<evidence type="ECO:0000256" key="7">
    <source>
        <dbReference type="SAM" id="Phobius"/>
    </source>
</evidence>
<dbReference type="EMBL" id="FOWW01000001">
    <property type="protein sequence ID" value="SFP05498.1"/>
    <property type="molecule type" value="Genomic_DNA"/>
</dbReference>
<feature type="region of interest" description="Disordered" evidence="6">
    <location>
        <begin position="628"/>
        <end position="655"/>
    </location>
</feature>
<evidence type="ECO:0000256" key="2">
    <source>
        <dbReference type="ARBA" id="ARBA00022475"/>
    </source>
</evidence>
<keyword evidence="3 7" id="KW-0812">Transmembrane</keyword>
<dbReference type="PANTHER" id="PTHR34820:SF4">
    <property type="entry name" value="INNER MEMBRANE PROTEIN YEBZ"/>
    <property type="match status" value="1"/>
</dbReference>
<dbReference type="GO" id="GO:0005886">
    <property type="term" value="C:plasma membrane"/>
    <property type="evidence" value="ECO:0007669"/>
    <property type="project" value="UniProtKB-SubCell"/>
</dbReference>
<protein>
    <submittedName>
        <fullName evidence="9">Putative copper resistance protein D</fullName>
    </submittedName>
</protein>
<feature type="transmembrane region" description="Helical" evidence="7">
    <location>
        <begin position="54"/>
        <end position="75"/>
    </location>
</feature>
<feature type="transmembrane region" description="Helical" evidence="7">
    <location>
        <begin position="401"/>
        <end position="422"/>
    </location>
</feature>
<feature type="transmembrane region" description="Helical" evidence="7">
    <location>
        <begin position="241"/>
        <end position="259"/>
    </location>
</feature>
<dbReference type="GO" id="GO:0006825">
    <property type="term" value="P:copper ion transport"/>
    <property type="evidence" value="ECO:0007669"/>
    <property type="project" value="InterPro"/>
</dbReference>
<comment type="subcellular location">
    <subcellularLocation>
        <location evidence="1">Cell membrane</location>
        <topology evidence="1">Multi-pass membrane protein</topology>
    </subcellularLocation>
</comment>
<proteinExistence type="predicted"/>
<accession>A0A1I5M775</accession>
<evidence type="ECO:0000256" key="6">
    <source>
        <dbReference type="SAM" id="MobiDB-lite"/>
    </source>
</evidence>
<feature type="transmembrane region" description="Helical" evidence="7">
    <location>
        <begin position="271"/>
        <end position="295"/>
    </location>
</feature>
<keyword evidence="4 7" id="KW-1133">Transmembrane helix</keyword>
<organism evidence="9 10">
    <name type="scientific">Amycolatopsis arida</name>
    <dbReference type="NCBI Taxonomy" id="587909"/>
    <lineage>
        <taxon>Bacteria</taxon>
        <taxon>Bacillati</taxon>
        <taxon>Actinomycetota</taxon>
        <taxon>Actinomycetes</taxon>
        <taxon>Pseudonocardiales</taxon>
        <taxon>Pseudonocardiaceae</taxon>
        <taxon>Amycolatopsis</taxon>
    </lineage>
</organism>
<dbReference type="Proteomes" id="UP000198727">
    <property type="component" value="Unassembled WGS sequence"/>
</dbReference>
<dbReference type="InterPro" id="IPR019108">
    <property type="entry name" value="Caa3_assmbl_CtaG-rel"/>
</dbReference>
<sequence length="655" mass="67147">MAALGLAIAGLTAAFLTVAVVLRLGGGASAGQLPGLPGPGPVTPWALPATRVLGDVAAVATVGLLLAAAVLGPIPRRSSDQPARTVGPHAYRWTRAAGWTALVWFTATVLGAGYTVSDILGRPLGEVVGDPRVLGSGLGLPPVPGLLVVAGLVAVLAVACRAVLSRAGVVVLLALALAATLPPAFGGHSGGGSGDHRMAISAMLMHIVGVVLWTGGLLALTLAHRLPTADLDRAARRYSRLAGWCLAAVGLSGLLNVLARLDPLSGLWQSPYGWLVLAKVGAFGVLAAVGGLHRLRTLPALRRGRRAAFAQLATVELVIVAASIGLAVGLSRTPTPAGESAGGAHGPADVGGVAMPEAPGVRSLLLTGRPEPVFLTIATVAVLLYLAGVRRLRRDGETWPLTSSASWVTGWLLIAWVIGGGLARYAEVLFSAGLVQHLALALPAPLLLVAGRPVTLARRALTPATDPRWPGPREWLRDLLGSRPLRVLVRPPVALTVQGVLAFVVHFAGLHETAWRSDAGYLATAGLVLMTGYAFWWGVLGIDAAPHRPTPWARAITLGAMVALLDVLGVALLRAHTDIGGYGDTGPSRPWGRGVLGDQVLAGEITLWAAGSASVLIAGTALVTSWRASRTGRRSEPPPVTAGCAAPVAETRSGR</sequence>
<reference evidence="10" key="1">
    <citation type="submission" date="2016-10" db="EMBL/GenBank/DDBJ databases">
        <authorList>
            <person name="Varghese N."/>
            <person name="Submissions S."/>
        </authorList>
    </citation>
    <scope>NUCLEOTIDE SEQUENCE [LARGE SCALE GENOMIC DNA]</scope>
    <source>
        <strain evidence="10">CGMCC 4.5579</strain>
    </source>
</reference>
<feature type="transmembrane region" description="Helical" evidence="7">
    <location>
        <begin position="372"/>
        <end position="389"/>
    </location>
</feature>
<evidence type="ECO:0000256" key="4">
    <source>
        <dbReference type="ARBA" id="ARBA00022989"/>
    </source>
</evidence>
<evidence type="ECO:0000313" key="10">
    <source>
        <dbReference type="Proteomes" id="UP000198727"/>
    </source>
</evidence>
<feature type="domain" description="Copper resistance protein D" evidence="8">
    <location>
        <begin position="233"/>
        <end position="330"/>
    </location>
</feature>
<feature type="transmembrane region" description="Helical" evidence="7">
    <location>
        <begin position="198"/>
        <end position="220"/>
    </location>
</feature>
<feature type="transmembrane region" description="Helical" evidence="7">
    <location>
        <begin position="605"/>
        <end position="626"/>
    </location>
</feature>
<dbReference type="PANTHER" id="PTHR34820">
    <property type="entry name" value="INNER MEMBRANE PROTEIN YEBZ"/>
    <property type="match status" value="1"/>
</dbReference>
<dbReference type="InterPro" id="IPR032694">
    <property type="entry name" value="CopC/D"/>
</dbReference>
<feature type="transmembrane region" description="Helical" evidence="7">
    <location>
        <begin position="307"/>
        <end position="330"/>
    </location>
</feature>
<feature type="transmembrane region" description="Helical" evidence="7">
    <location>
        <begin position="96"/>
        <end position="117"/>
    </location>
</feature>
<keyword evidence="2" id="KW-1003">Cell membrane</keyword>
<feature type="transmembrane region" description="Helical" evidence="7">
    <location>
        <begin position="487"/>
        <end position="508"/>
    </location>
</feature>
<dbReference type="Pfam" id="PF05425">
    <property type="entry name" value="CopD"/>
    <property type="match status" value="1"/>
</dbReference>
<name>A0A1I5M775_9PSEU</name>
<feature type="transmembrane region" description="Helical" evidence="7">
    <location>
        <begin position="167"/>
        <end position="186"/>
    </location>
</feature>
<gene>
    <name evidence="9" type="ORF">SAMN05421810_101824</name>
</gene>
<feature type="transmembrane region" description="Helical" evidence="7">
    <location>
        <begin position="137"/>
        <end position="160"/>
    </location>
</feature>
<feature type="transmembrane region" description="Helical" evidence="7">
    <location>
        <begin position="520"/>
        <end position="540"/>
    </location>
</feature>
<feature type="transmembrane region" description="Helical" evidence="7">
    <location>
        <begin position="428"/>
        <end position="449"/>
    </location>
</feature>
<evidence type="ECO:0000256" key="1">
    <source>
        <dbReference type="ARBA" id="ARBA00004651"/>
    </source>
</evidence>
<evidence type="ECO:0000256" key="5">
    <source>
        <dbReference type="ARBA" id="ARBA00023136"/>
    </source>
</evidence>
<dbReference type="InterPro" id="IPR008457">
    <property type="entry name" value="Cu-R_CopD_dom"/>
</dbReference>
<dbReference type="AlphaFoldDB" id="A0A1I5M775"/>
<dbReference type="Pfam" id="PF09678">
    <property type="entry name" value="Caa3_CtaG"/>
    <property type="match status" value="1"/>
</dbReference>
<keyword evidence="5 7" id="KW-0472">Membrane</keyword>
<evidence type="ECO:0000256" key="3">
    <source>
        <dbReference type="ARBA" id="ARBA00022692"/>
    </source>
</evidence>
<feature type="transmembrane region" description="Helical" evidence="7">
    <location>
        <begin position="552"/>
        <end position="573"/>
    </location>
</feature>
<evidence type="ECO:0000313" key="9">
    <source>
        <dbReference type="EMBL" id="SFP05498.1"/>
    </source>
</evidence>
<evidence type="ECO:0000259" key="8">
    <source>
        <dbReference type="Pfam" id="PF05425"/>
    </source>
</evidence>
<dbReference type="STRING" id="587909.SAMN05421810_101824"/>
<keyword evidence="10" id="KW-1185">Reference proteome</keyword>